<organism evidence="5 6">
    <name type="scientific">Nakamurella panacisegetis</name>
    <dbReference type="NCBI Taxonomy" id="1090615"/>
    <lineage>
        <taxon>Bacteria</taxon>
        <taxon>Bacillati</taxon>
        <taxon>Actinomycetota</taxon>
        <taxon>Actinomycetes</taxon>
        <taxon>Nakamurellales</taxon>
        <taxon>Nakamurellaceae</taxon>
        <taxon>Nakamurella</taxon>
    </lineage>
</organism>
<protein>
    <recommendedName>
        <fullName evidence="3">biotin--[biotin carboxyl-carrier protein] ligase</fullName>
        <ecNumber evidence="3">6.3.4.15</ecNumber>
    </recommendedName>
</protein>
<dbReference type="InterPro" id="IPR003142">
    <property type="entry name" value="BPL_C"/>
</dbReference>
<dbReference type="EC" id="6.3.4.15" evidence="3"/>
<evidence type="ECO:0000313" key="5">
    <source>
        <dbReference type="EMBL" id="SDP03569.1"/>
    </source>
</evidence>
<dbReference type="RefSeq" id="WP_090476692.1">
    <property type="nucleotide sequence ID" value="NZ_LT629710.1"/>
</dbReference>
<dbReference type="InterPro" id="IPR045864">
    <property type="entry name" value="aa-tRNA-synth_II/BPL/LPL"/>
</dbReference>
<evidence type="ECO:0000256" key="3">
    <source>
        <dbReference type="ARBA" id="ARBA00024227"/>
    </source>
</evidence>
<reference evidence="5 6" key="1">
    <citation type="submission" date="2016-10" db="EMBL/GenBank/DDBJ databases">
        <authorList>
            <person name="de Groot N.N."/>
        </authorList>
    </citation>
    <scope>NUCLEOTIDE SEQUENCE [LARGE SCALE GENOMIC DNA]</scope>
    <source>
        <strain evidence="6">P4-7,KCTC 19426,CECT 7604</strain>
    </source>
</reference>
<dbReference type="Pfam" id="PF03099">
    <property type="entry name" value="BPL_LplA_LipB"/>
    <property type="match status" value="1"/>
</dbReference>
<dbReference type="OrthoDB" id="9807064at2"/>
<dbReference type="Proteomes" id="UP000198741">
    <property type="component" value="Chromosome I"/>
</dbReference>
<dbReference type="Gene3D" id="3.30.930.10">
    <property type="entry name" value="Bira Bifunctional Protein, Domain 2"/>
    <property type="match status" value="1"/>
</dbReference>
<dbReference type="Pfam" id="PF02237">
    <property type="entry name" value="BPL_C"/>
    <property type="match status" value="1"/>
</dbReference>
<name>A0A1H0PFW1_9ACTN</name>
<keyword evidence="2" id="KW-0092">Biotin</keyword>
<sequence>MSTDLWREPMDPHRVAASVARPGRWDIRYVTETGSTNDDLARGAAGPAPAGAITVLITEEQRAGRGRSGRQWACPPGAGLMFSVRLDLAGIPVGRRGWTGAVLGLAIVGAFAEVAGVEAGLKWPNDVLIGGHKAGGILAEMAGDAVIVGAGLNISLQPEELPRPDATSLLLAGAAPVDRDRLLAAVLDRFAVLLDEWTSAGGDVDAAGIRRRYLDSCVTIGQTVRLDLPDGAAVVGTVVDVDPDGAVVLSVDGRPGRYSAGDVVHLRQNPTTPVG</sequence>
<dbReference type="EMBL" id="LT629710">
    <property type="protein sequence ID" value="SDP03569.1"/>
    <property type="molecule type" value="Genomic_DNA"/>
</dbReference>
<accession>A0A1H0PFW1</accession>
<keyword evidence="6" id="KW-1185">Reference proteome</keyword>
<evidence type="ECO:0000256" key="1">
    <source>
        <dbReference type="ARBA" id="ARBA00022598"/>
    </source>
</evidence>
<dbReference type="GO" id="GO:0005737">
    <property type="term" value="C:cytoplasm"/>
    <property type="evidence" value="ECO:0007669"/>
    <property type="project" value="TreeGrafter"/>
</dbReference>
<evidence type="ECO:0000313" key="6">
    <source>
        <dbReference type="Proteomes" id="UP000198741"/>
    </source>
</evidence>
<feature type="domain" description="BPL/LPL catalytic" evidence="4">
    <location>
        <begin position="14"/>
        <end position="198"/>
    </location>
</feature>
<dbReference type="Gene3D" id="2.30.30.100">
    <property type="match status" value="1"/>
</dbReference>
<dbReference type="SUPFAM" id="SSF55681">
    <property type="entry name" value="Class II aaRS and biotin synthetases"/>
    <property type="match status" value="1"/>
</dbReference>
<gene>
    <name evidence="5" type="ORF">SAMN04515671_2747</name>
</gene>
<dbReference type="STRING" id="1090615.SAMN04515671_2747"/>
<dbReference type="GO" id="GO:0004077">
    <property type="term" value="F:biotin--[biotin carboxyl-carrier protein] ligase activity"/>
    <property type="evidence" value="ECO:0007669"/>
    <property type="project" value="UniProtKB-EC"/>
</dbReference>
<dbReference type="CDD" id="cd16442">
    <property type="entry name" value="BPL"/>
    <property type="match status" value="1"/>
</dbReference>
<dbReference type="InterPro" id="IPR004143">
    <property type="entry name" value="BPL_LPL_catalytic"/>
</dbReference>
<evidence type="ECO:0000256" key="2">
    <source>
        <dbReference type="ARBA" id="ARBA00023267"/>
    </source>
</evidence>
<dbReference type="AlphaFoldDB" id="A0A1H0PFW1"/>
<dbReference type="PROSITE" id="PS51733">
    <property type="entry name" value="BPL_LPL_CATALYTIC"/>
    <property type="match status" value="1"/>
</dbReference>
<dbReference type="PANTHER" id="PTHR12835:SF5">
    <property type="entry name" value="BIOTIN--PROTEIN LIGASE"/>
    <property type="match status" value="1"/>
</dbReference>
<evidence type="ECO:0000259" key="4">
    <source>
        <dbReference type="PROSITE" id="PS51733"/>
    </source>
</evidence>
<proteinExistence type="predicted"/>
<keyword evidence="1 5" id="KW-0436">Ligase</keyword>
<dbReference type="NCBIfam" id="TIGR00121">
    <property type="entry name" value="birA_ligase"/>
    <property type="match status" value="1"/>
</dbReference>
<dbReference type="InterPro" id="IPR004408">
    <property type="entry name" value="Biotin_CoA_COase_ligase"/>
</dbReference>
<dbReference type="PANTHER" id="PTHR12835">
    <property type="entry name" value="BIOTIN PROTEIN LIGASE"/>
    <property type="match status" value="1"/>
</dbReference>